<keyword evidence="1" id="KW-0732">Signal</keyword>
<comment type="caution">
    <text evidence="2">The sequence shown here is derived from an EMBL/GenBank/DDBJ whole genome shotgun (WGS) entry which is preliminary data.</text>
</comment>
<proteinExistence type="predicted"/>
<accession>A0A918DSC5</accession>
<feature type="signal peptide" evidence="1">
    <location>
        <begin position="1"/>
        <end position="26"/>
    </location>
</feature>
<sequence>MGTASQRVRGRLYSLAAAFTSSAMWAASDGRRFGQAQRYLDRAVALADMSADPAVRFRVWGHAGAMFRQLGRPVDALAAQEVARTTTTARRDPMYASLAHSRAAVAHAALGDQVATRRALGFAEAALDRADAAAQRPPWMHFYDRAEHEGLAMLAFLRLGMYAEAEARAHRSLALRKPELVRNRALTQADLAHSQLGQNELDAAVASAKVVPIEMWRGRTARLLADFGTRLERVAPLSTAARQWADHTSGNNLTGAA</sequence>
<gene>
    <name evidence="2" type="ORF">GCM10012280_01370</name>
</gene>
<dbReference type="Gene3D" id="1.25.40.10">
    <property type="entry name" value="Tetratricopeptide repeat domain"/>
    <property type="match status" value="1"/>
</dbReference>
<organism evidence="2 3">
    <name type="scientific">Wenjunlia tyrosinilytica</name>
    <dbReference type="NCBI Taxonomy" id="1544741"/>
    <lineage>
        <taxon>Bacteria</taxon>
        <taxon>Bacillati</taxon>
        <taxon>Actinomycetota</taxon>
        <taxon>Actinomycetes</taxon>
        <taxon>Kitasatosporales</taxon>
        <taxon>Streptomycetaceae</taxon>
        <taxon>Wenjunlia</taxon>
    </lineage>
</organism>
<keyword evidence="3" id="KW-1185">Reference proteome</keyword>
<dbReference type="SUPFAM" id="SSF48452">
    <property type="entry name" value="TPR-like"/>
    <property type="match status" value="1"/>
</dbReference>
<dbReference type="RefSeq" id="WP_229698057.1">
    <property type="nucleotide sequence ID" value="NZ_BMMS01000001.1"/>
</dbReference>
<protein>
    <submittedName>
        <fullName evidence="2">Uncharacterized protein</fullName>
    </submittedName>
</protein>
<reference evidence="2" key="2">
    <citation type="submission" date="2020-09" db="EMBL/GenBank/DDBJ databases">
        <authorList>
            <person name="Sun Q."/>
            <person name="Zhou Y."/>
        </authorList>
    </citation>
    <scope>NUCLEOTIDE SEQUENCE</scope>
    <source>
        <strain evidence="2">CGMCC 4.7201</strain>
    </source>
</reference>
<evidence type="ECO:0000313" key="2">
    <source>
        <dbReference type="EMBL" id="GGO80159.1"/>
    </source>
</evidence>
<dbReference type="InterPro" id="IPR011990">
    <property type="entry name" value="TPR-like_helical_dom_sf"/>
</dbReference>
<evidence type="ECO:0000313" key="3">
    <source>
        <dbReference type="Proteomes" id="UP000641932"/>
    </source>
</evidence>
<name>A0A918DSC5_9ACTN</name>
<reference evidence="2" key="1">
    <citation type="journal article" date="2014" name="Int. J. Syst. Evol. Microbiol.">
        <title>Complete genome sequence of Corynebacterium casei LMG S-19264T (=DSM 44701T), isolated from a smear-ripened cheese.</title>
        <authorList>
            <consortium name="US DOE Joint Genome Institute (JGI-PGF)"/>
            <person name="Walter F."/>
            <person name="Albersmeier A."/>
            <person name="Kalinowski J."/>
            <person name="Ruckert C."/>
        </authorList>
    </citation>
    <scope>NUCLEOTIDE SEQUENCE</scope>
    <source>
        <strain evidence="2">CGMCC 4.7201</strain>
    </source>
</reference>
<dbReference type="EMBL" id="BMMS01000001">
    <property type="protein sequence ID" value="GGO80159.1"/>
    <property type="molecule type" value="Genomic_DNA"/>
</dbReference>
<feature type="chain" id="PRO_5038864878" evidence="1">
    <location>
        <begin position="27"/>
        <end position="257"/>
    </location>
</feature>
<dbReference type="Proteomes" id="UP000641932">
    <property type="component" value="Unassembled WGS sequence"/>
</dbReference>
<evidence type="ECO:0000256" key="1">
    <source>
        <dbReference type="SAM" id="SignalP"/>
    </source>
</evidence>
<dbReference type="AlphaFoldDB" id="A0A918DSC5"/>